<dbReference type="OrthoDB" id="3174329at2759"/>
<dbReference type="Gene3D" id="6.10.140.2220">
    <property type="match status" value="1"/>
</dbReference>
<evidence type="ECO:0000259" key="1">
    <source>
        <dbReference type="Pfam" id="PF01753"/>
    </source>
</evidence>
<dbReference type="Pfam" id="PF01753">
    <property type="entry name" value="zf-MYND"/>
    <property type="match status" value="1"/>
</dbReference>
<dbReference type="SUPFAM" id="SSF56672">
    <property type="entry name" value="DNA/RNA polymerases"/>
    <property type="match status" value="1"/>
</dbReference>
<dbReference type="Pfam" id="PF17919">
    <property type="entry name" value="RT_RNaseH_2"/>
    <property type="match status" value="1"/>
</dbReference>
<dbReference type="AlphaFoldDB" id="A0A7D9IWL2"/>
<feature type="non-terminal residue" evidence="3">
    <location>
        <position position="249"/>
    </location>
</feature>
<comment type="caution">
    <text evidence="3">The sequence shown here is derived from an EMBL/GenBank/DDBJ whole genome shotgun (WGS) entry which is preliminary data.</text>
</comment>
<feature type="domain" description="MYND-type" evidence="1">
    <location>
        <begin position="121"/>
        <end position="142"/>
    </location>
</feature>
<keyword evidence="4" id="KW-1185">Reference proteome</keyword>
<reference evidence="3" key="1">
    <citation type="submission" date="2020-04" db="EMBL/GenBank/DDBJ databases">
        <authorList>
            <person name="Alioto T."/>
            <person name="Alioto T."/>
            <person name="Gomez Garrido J."/>
        </authorList>
    </citation>
    <scope>NUCLEOTIDE SEQUENCE</scope>
    <source>
        <strain evidence="3">A484AB</strain>
    </source>
</reference>
<organism evidence="3 4">
    <name type="scientific">Paramuricea clavata</name>
    <name type="common">Red gorgonian</name>
    <name type="synonym">Violescent sea-whip</name>
    <dbReference type="NCBI Taxonomy" id="317549"/>
    <lineage>
        <taxon>Eukaryota</taxon>
        <taxon>Metazoa</taxon>
        <taxon>Cnidaria</taxon>
        <taxon>Anthozoa</taxon>
        <taxon>Octocorallia</taxon>
        <taxon>Malacalcyonacea</taxon>
        <taxon>Plexauridae</taxon>
        <taxon>Paramuricea</taxon>
    </lineage>
</organism>
<dbReference type="Proteomes" id="UP001152795">
    <property type="component" value="Unassembled WGS sequence"/>
</dbReference>
<sequence>MNIIVSTETERQKKFGKASQARQRKINNVQAVKSSSADVEEPIEQDLLNQVVKEKKGPKQGELVSALKTVKAELAELRETLTNQQAKAKEQETGPLCQRMQETEFGKRKMAAAEGQEVASKSIRYCSKECQKQHWKEHKVLCMRIFKLKWTKSTFCTGHWCTMYPDVNLPYTLYTDASDKGLGASLYQCQEGKLRVIGYGSRTLTTAEKNYYLHSGKLEFLALKWAITEHSELADFNFTIKYRPGRKNQ</sequence>
<proteinExistence type="predicted"/>
<evidence type="ECO:0000313" key="3">
    <source>
        <dbReference type="EMBL" id="CAB4015352.1"/>
    </source>
</evidence>
<dbReference type="Gene3D" id="3.10.20.370">
    <property type="match status" value="1"/>
</dbReference>
<name>A0A7D9IWL2_PARCT</name>
<dbReference type="InterPro" id="IPR043502">
    <property type="entry name" value="DNA/RNA_pol_sf"/>
</dbReference>
<dbReference type="SUPFAM" id="SSF144232">
    <property type="entry name" value="HIT/MYND zinc finger-like"/>
    <property type="match status" value="1"/>
</dbReference>
<feature type="domain" description="Reverse transcriptase/retrotransposon-derived protein RNase H-like" evidence="2">
    <location>
        <begin position="161"/>
        <end position="232"/>
    </location>
</feature>
<evidence type="ECO:0000259" key="2">
    <source>
        <dbReference type="Pfam" id="PF17919"/>
    </source>
</evidence>
<evidence type="ECO:0000313" key="4">
    <source>
        <dbReference type="Proteomes" id="UP001152795"/>
    </source>
</evidence>
<dbReference type="FunFam" id="3.10.20.370:FF:000001">
    <property type="entry name" value="Retrovirus-related Pol polyprotein from transposon 17.6-like protein"/>
    <property type="match status" value="1"/>
</dbReference>
<dbReference type="InterPro" id="IPR002893">
    <property type="entry name" value="Znf_MYND"/>
</dbReference>
<accession>A0A7D9IWL2</accession>
<dbReference type="PANTHER" id="PTHR34072">
    <property type="entry name" value="ENZYMATIC POLYPROTEIN-RELATED"/>
    <property type="match status" value="1"/>
</dbReference>
<dbReference type="EMBL" id="CACRXK020008680">
    <property type="protein sequence ID" value="CAB4015352.1"/>
    <property type="molecule type" value="Genomic_DNA"/>
</dbReference>
<dbReference type="PANTHER" id="PTHR34072:SF47">
    <property type="entry name" value="RIBONUCLEASE H"/>
    <property type="match status" value="1"/>
</dbReference>
<protein>
    <submittedName>
        <fullName evidence="3">Uncharacterized protein</fullName>
    </submittedName>
</protein>
<dbReference type="InterPro" id="IPR041577">
    <property type="entry name" value="RT_RNaseH_2"/>
</dbReference>
<gene>
    <name evidence="3" type="ORF">PACLA_8A025361</name>
</gene>